<dbReference type="Proteomes" id="UP000028181">
    <property type="component" value="Chromosome I"/>
</dbReference>
<evidence type="ECO:0000259" key="1">
    <source>
        <dbReference type="PROSITE" id="PS51186"/>
    </source>
</evidence>
<sequence>MNQVTVLAVPVFSTLCNEGFRLRREVFIVEQNVPADMEFDADDLTAFHFVAVVSGEVCGTLRAIYAEDYVKIGRVAVTSPWRGKGVASAMIRAAMEAHGQARGNRFHLAAQSDKISMYERFGFKAYGEEFFDVGIPHYDMKNF</sequence>
<name>A0A068SKT2_NEOGA</name>
<dbReference type="InterPro" id="IPR000182">
    <property type="entry name" value="GNAT_dom"/>
</dbReference>
<accession>A0A068SKT2</accession>
<dbReference type="Gene3D" id="3.40.630.30">
    <property type="match status" value="1"/>
</dbReference>
<protein>
    <submittedName>
        <fullName evidence="2">Putative acetyl transferase</fullName>
    </submittedName>
</protein>
<dbReference type="PATRIC" id="fig|1028800.3.peg.622"/>
<dbReference type="GO" id="GO:0016747">
    <property type="term" value="F:acyltransferase activity, transferring groups other than amino-acyl groups"/>
    <property type="evidence" value="ECO:0007669"/>
    <property type="project" value="InterPro"/>
</dbReference>
<dbReference type="SUPFAM" id="SSF55729">
    <property type="entry name" value="Acyl-CoA N-acyltransferases (Nat)"/>
    <property type="match status" value="1"/>
</dbReference>
<gene>
    <name evidence="2" type="ORF">RG540_CH06110</name>
</gene>
<evidence type="ECO:0000313" key="3">
    <source>
        <dbReference type="Proteomes" id="UP000028181"/>
    </source>
</evidence>
<dbReference type="KEGG" id="ngg:RG540_CH06110"/>
<keyword evidence="2" id="KW-0808">Transferase</keyword>
<dbReference type="Pfam" id="PF13673">
    <property type="entry name" value="Acetyltransf_10"/>
    <property type="match status" value="1"/>
</dbReference>
<dbReference type="InterPro" id="IPR016181">
    <property type="entry name" value="Acyl_CoA_acyltransferase"/>
</dbReference>
<dbReference type="HOGENOM" id="CLU_056607_6_4_5"/>
<dbReference type="eggNOG" id="COG2153">
    <property type="taxonomic scope" value="Bacteria"/>
</dbReference>
<dbReference type="GeneID" id="24259039"/>
<organism evidence="2 3">
    <name type="scientific">Neorhizobium galegae bv. orientalis str. HAMBI 540</name>
    <dbReference type="NCBI Taxonomy" id="1028800"/>
    <lineage>
        <taxon>Bacteria</taxon>
        <taxon>Pseudomonadati</taxon>
        <taxon>Pseudomonadota</taxon>
        <taxon>Alphaproteobacteria</taxon>
        <taxon>Hyphomicrobiales</taxon>
        <taxon>Rhizobiaceae</taxon>
        <taxon>Rhizobium/Agrobacterium group</taxon>
        <taxon>Neorhizobium</taxon>
    </lineage>
</organism>
<dbReference type="CDD" id="cd04301">
    <property type="entry name" value="NAT_SF"/>
    <property type="match status" value="1"/>
</dbReference>
<feature type="domain" description="N-acetyltransferase" evidence="1">
    <location>
        <begin position="6"/>
        <end position="143"/>
    </location>
</feature>
<dbReference type="RefSeq" id="WP_038584368.1">
    <property type="nucleotide sequence ID" value="NZ_HG938353.1"/>
</dbReference>
<keyword evidence="3" id="KW-1185">Reference proteome</keyword>
<dbReference type="EMBL" id="HG938353">
    <property type="protein sequence ID" value="CDN46802.1"/>
    <property type="molecule type" value="Genomic_DNA"/>
</dbReference>
<dbReference type="PROSITE" id="PS51186">
    <property type="entry name" value="GNAT"/>
    <property type="match status" value="1"/>
</dbReference>
<proteinExistence type="predicted"/>
<dbReference type="AlphaFoldDB" id="A0A068SKT2"/>
<reference evidence="3" key="1">
    <citation type="journal article" date="2014" name="BMC Genomics">
        <title>Genome sequencing of two Neorhizobium galegae strains reveals a noeT gene responsible for the unusual acetylation of the nodulation factors.</title>
        <authorList>
            <person name="Osterman J."/>
            <person name="Marsh J."/>
            <person name="Laine P.K."/>
            <person name="Zeng Z."/>
            <person name="Alatalo E."/>
            <person name="Sullivan J.T."/>
            <person name="Young J.P."/>
            <person name="Thomas-Oates J."/>
            <person name="Paulin L."/>
            <person name="Lindstrom K."/>
        </authorList>
    </citation>
    <scope>NUCLEOTIDE SEQUENCE [LARGE SCALE GENOMIC DNA]</scope>
    <source>
        <strain evidence="3">HAMBI 540</strain>
    </source>
</reference>
<dbReference type="OrthoDB" id="9796171at2"/>
<evidence type="ECO:0000313" key="2">
    <source>
        <dbReference type="EMBL" id="CDN46802.1"/>
    </source>
</evidence>